<dbReference type="AlphaFoldDB" id="A0AAV2VX02"/>
<evidence type="ECO:0000313" key="3">
    <source>
        <dbReference type="Proteomes" id="UP000018211"/>
    </source>
</evidence>
<dbReference type="SUPFAM" id="SSF89796">
    <property type="entry name" value="CoA-transferase family III (CaiB/BaiF)"/>
    <property type="match status" value="1"/>
</dbReference>
<dbReference type="EMBL" id="CAOF01000174">
    <property type="protein sequence ID" value="CCO49172.1"/>
    <property type="molecule type" value="Genomic_DNA"/>
</dbReference>
<dbReference type="Proteomes" id="UP000018211">
    <property type="component" value="Unassembled WGS sequence"/>
</dbReference>
<name>A0AAV2VX02_9VIBR</name>
<dbReference type="RefSeq" id="WP_022613392.1">
    <property type="nucleotide sequence ID" value="NZ_LK391965.1"/>
</dbReference>
<dbReference type="Pfam" id="PF02515">
    <property type="entry name" value="CoA_transf_3"/>
    <property type="match status" value="1"/>
</dbReference>
<comment type="caution">
    <text evidence="2">The sequence shown here is derived from an EMBL/GenBank/DDBJ whole genome shotgun (WGS) entry which is preliminary data.</text>
</comment>
<protein>
    <submittedName>
        <fullName evidence="2">CoA-transferase family III (CaiB/BaiF)</fullName>
    </submittedName>
</protein>
<dbReference type="InterPro" id="IPR050483">
    <property type="entry name" value="CoA-transferase_III_domain"/>
</dbReference>
<dbReference type="PANTHER" id="PTHR48207">
    <property type="entry name" value="SUCCINATE--HYDROXYMETHYLGLUTARATE COA-TRANSFERASE"/>
    <property type="match status" value="1"/>
</dbReference>
<evidence type="ECO:0000313" key="2">
    <source>
        <dbReference type="EMBL" id="CCO49172.1"/>
    </source>
</evidence>
<dbReference type="InterPro" id="IPR003673">
    <property type="entry name" value="CoA-Trfase_fam_III"/>
</dbReference>
<proteinExistence type="predicted"/>
<dbReference type="Gene3D" id="3.40.50.10540">
    <property type="entry name" value="Crotonobetainyl-coa:carnitine coa-transferase, domain 1"/>
    <property type="match status" value="1"/>
</dbReference>
<accession>A0AAV2VX02</accession>
<organism evidence="2 3">
    <name type="scientific">Vibrio nigripulchritudo SOn1</name>
    <dbReference type="NCBI Taxonomy" id="1238450"/>
    <lineage>
        <taxon>Bacteria</taxon>
        <taxon>Pseudomonadati</taxon>
        <taxon>Pseudomonadota</taxon>
        <taxon>Gammaproteobacteria</taxon>
        <taxon>Vibrionales</taxon>
        <taxon>Vibrionaceae</taxon>
        <taxon>Vibrio</taxon>
    </lineage>
</organism>
<dbReference type="Gene3D" id="3.30.1540.10">
    <property type="entry name" value="formyl-coa transferase, domain 3"/>
    <property type="match status" value="1"/>
</dbReference>
<dbReference type="InterPro" id="IPR023606">
    <property type="entry name" value="CoA-Trfase_III_dom_1_sf"/>
</dbReference>
<sequence>MEQALSDVTILDFSQLLQGPFATQMLGDMGANVIKVERPVSGDLFRSMTFNNQWVGGKESPNFLAWNRNKRSIAVNLKSEESKAILYRLVEQADIVVENFRPGVMDRLGYGYDDLKAINPKLIYCSGTGYGDSGPYVERPGQDMLVQGLTGLMAATGQASQPPTPAGSGFSDQVGAMNIVYSVLSALYWRERSGKGQKIVVNLLAGMLAHQGQEMLMAMNFNQDFQRPNSGIGHPGMDAPFGTYPTSDGWVTIAMSPFKTLVKVLGDDSLLKYDDPATLFDQRDIIWNEIAKRTQAFDTQTLMSMMLAEDIWCGEVKSHLEAADDPQVKHLGLIQEYQHSVAGSVKCVGPAVSMSETQPTIQRSAPTVGEHTKEVLAEFGFTDQEITDALASGFIA</sequence>
<evidence type="ECO:0000256" key="1">
    <source>
        <dbReference type="ARBA" id="ARBA00022679"/>
    </source>
</evidence>
<dbReference type="InterPro" id="IPR044855">
    <property type="entry name" value="CoA-Trfase_III_dom3_sf"/>
</dbReference>
<reference evidence="2 3" key="1">
    <citation type="journal article" date="2013" name="ISME J.">
        <title>Comparative genomics of pathogenic lineages of Vibrio nigripulchritudo identifies virulence-associated traits.</title>
        <authorList>
            <person name="Goudenege D."/>
            <person name="Labreuche Y."/>
            <person name="Krin E."/>
            <person name="Ansquer D."/>
            <person name="Mangenot S."/>
            <person name="Calteau A."/>
            <person name="Medigue C."/>
            <person name="Mazel D."/>
            <person name="Polz M.F."/>
            <person name="Le Roux F."/>
        </authorList>
    </citation>
    <scope>NUCLEOTIDE SEQUENCE [LARGE SCALE GENOMIC DNA]</scope>
    <source>
        <strain evidence="2 3">SOn1</strain>
    </source>
</reference>
<dbReference type="GO" id="GO:0008410">
    <property type="term" value="F:CoA-transferase activity"/>
    <property type="evidence" value="ECO:0007669"/>
    <property type="project" value="TreeGrafter"/>
</dbReference>
<keyword evidence="1" id="KW-0808">Transferase</keyword>
<dbReference type="PANTHER" id="PTHR48207:SF4">
    <property type="entry name" value="BLL6097 PROTEIN"/>
    <property type="match status" value="1"/>
</dbReference>
<gene>
    <name evidence="2" type="ORF">VIBNISOn1_790099</name>
</gene>